<keyword evidence="3" id="KW-0813">Transport</keyword>
<dbReference type="KEGG" id="txi:TH3_13040"/>
<dbReference type="Pfam" id="PF00005">
    <property type="entry name" value="ABC_tran"/>
    <property type="match status" value="1"/>
</dbReference>
<dbReference type="GO" id="GO:0005886">
    <property type="term" value="C:plasma membrane"/>
    <property type="evidence" value="ECO:0007669"/>
    <property type="project" value="UniProtKB-SubCell"/>
</dbReference>
<dbReference type="CDD" id="cd03214">
    <property type="entry name" value="ABC_Iron-Siderophores_B12_Hemin"/>
    <property type="match status" value="1"/>
</dbReference>
<evidence type="ECO:0000259" key="11">
    <source>
        <dbReference type="PROSITE" id="PS50893"/>
    </source>
</evidence>
<reference evidence="12 13" key="1">
    <citation type="journal article" date="2012" name="J. Bacteriol.">
        <title>Genome sequence of Thalassospira xiamenensis type strain M-5.</title>
        <authorList>
            <person name="Lai Q."/>
            <person name="Shao Z."/>
        </authorList>
    </citation>
    <scope>NUCLEOTIDE SEQUENCE [LARGE SCALE GENOMIC DNA]</scope>
    <source>
        <strain evidence="12 13">M-5</strain>
    </source>
</reference>
<keyword evidence="6" id="KW-0547">Nucleotide-binding</keyword>
<evidence type="ECO:0000256" key="9">
    <source>
        <dbReference type="ARBA" id="ARBA00023065"/>
    </source>
</evidence>
<dbReference type="PROSITE" id="PS00211">
    <property type="entry name" value="ABC_TRANSPORTER_1"/>
    <property type="match status" value="1"/>
</dbReference>
<evidence type="ECO:0000256" key="5">
    <source>
        <dbReference type="ARBA" id="ARBA00022496"/>
    </source>
</evidence>
<dbReference type="RefSeq" id="WP_007092390.1">
    <property type="nucleotide sequence ID" value="NZ_CP004388.1"/>
</dbReference>
<dbReference type="SMART" id="SM00382">
    <property type="entry name" value="AAA"/>
    <property type="match status" value="1"/>
</dbReference>
<dbReference type="GO" id="GO:0016887">
    <property type="term" value="F:ATP hydrolysis activity"/>
    <property type="evidence" value="ECO:0007669"/>
    <property type="project" value="InterPro"/>
</dbReference>
<feature type="domain" description="ABC transporter" evidence="11">
    <location>
        <begin position="10"/>
        <end position="247"/>
    </location>
</feature>
<dbReference type="InterPro" id="IPR017871">
    <property type="entry name" value="ABC_transporter-like_CS"/>
</dbReference>
<organism evidence="12 13">
    <name type="scientific">Thalassospira xiamenensis M-5 = DSM 17429</name>
    <dbReference type="NCBI Taxonomy" id="1123366"/>
    <lineage>
        <taxon>Bacteria</taxon>
        <taxon>Pseudomonadati</taxon>
        <taxon>Pseudomonadota</taxon>
        <taxon>Alphaproteobacteria</taxon>
        <taxon>Rhodospirillales</taxon>
        <taxon>Thalassospiraceae</taxon>
        <taxon>Thalassospira</taxon>
    </lineage>
</organism>
<keyword evidence="7 12" id="KW-0067">ATP-binding</keyword>
<dbReference type="PANTHER" id="PTHR42771">
    <property type="entry name" value="IRON(3+)-HYDROXAMATE IMPORT ATP-BINDING PROTEIN FHUC"/>
    <property type="match status" value="1"/>
</dbReference>
<dbReference type="FunFam" id="3.40.50.300:FF:000134">
    <property type="entry name" value="Iron-enterobactin ABC transporter ATP-binding protein"/>
    <property type="match status" value="1"/>
</dbReference>
<keyword evidence="8" id="KW-0408">Iron</keyword>
<dbReference type="InterPro" id="IPR027417">
    <property type="entry name" value="P-loop_NTPase"/>
</dbReference>
<evidence type="ECO:0000256" key="3">
    <source>
        <dbReference type="ARBA" id="ARBA00022448"/>
    </source>
</evidence>
<dbReference type="SUPFAM" id="SSF52540">
    <property type="entry name" value="P-loop containing nucleoside triphosphate hydrolases"/>
    <property type="match status" value="1"/>
</dbReference>
<keyword evidence="4" id="KW-1003">Cell membrane</keyword>
<sequence>MDLSDRPAVLAMQDTHFQTSGGSILLKEVSVTFRARSLTAIVGHNGSGKSTALKMLAGLNKPSGGTVTLDGENIASFGTREFAKNVAYLAQDPGDGADYTVEELVALGRYPWHGPFGRLQDHDKQAIERAIALTGLESLRQRAVHTLSGGERQRAWIAVTLAQQAPCLLLDEPISALDLAHQYEILLLLAELSKQDGLCIIAVLHDINLAARFADQIVALKNGHLIADASPQTIMQPNILRDIFGIDMLVQPHPTNGHPVALANV</sequence>
<evidence type="ECO:0000256" key="7">
    <source>
        <dbReference type="ARBA" id="ARBA00022840"/>
    </source>
</evidence>
<evidence type="ECO:0000313" key="13">
    <source>
        <dbReference type="Proteomes" id="UP000007127"/>
    </source>
</evidence>
<evidence type="ECO:0000256" key="8">
    <source>
        <dbReference type="ARBA" id="ARBA00023004"/>
    </source>
</evidence>
<accession>A0AB72UFD4</accession>
<evidence type="ECO:0000256" key="6">
    <source>
        <dbReference type="ARBA" id="ARBA00022741"/>
    </source>
</evidence>
<dbReference type="InterPro" id="IPR051535">
    <property type="entry name" value="Siderophore_ABC-ATPase"/>
</dbReference>
<keyword evidence="5" id="KW-0410">Iron transport</keyword>
<evidence type="ECO:0000256" key="4">
    <source>
        <dbReference type="ARBA" id="ARBA00022475"/>
    </source>
</evidence>
<name>A0AB72UFD4_9PROT</name>
<dbReference type="Gene3D" id="3.40.50.300">
    <property type="entry name" value="P-loop containing nucleotide triphosphate hydrolases"/>
    <property type="match status" value="1"/>
</dbReference>
<dbReference type="PANTHER" id="PTHR42771:SF2">
    <property type="entry name" value="IRON(3+)-HYDROXAMATE IMPORT ATP-BINDING PROTEIN FHUC"/>
    <property type="match status" value="1"/>
</dbReference>
<comment type="similarity">
    <text evidence="2">Belongs to the ABC transporter superfamily.</text>
</comment>
<dbReference type="Proteomes" id="UP000007127">
    <property type="component" value="Chromosome"/>
</dbReference>
<protein>
    <submittedName>
        <fullName evidence="12">Iron-hydroxamate transporter ATP-binding subunit</fullName>
    </submittedName>
</protein>
<dbReference type="EMBL" id="CP004388">
    <property type="protein sequence ID" value="AJD52724.1"/>
    <property type="molecule type" value="Genomic_DNA"/>
</dbReference>
<dbReference type="AlphaFoldDB" id="A0AB72UFD4"/>
<dbReference type="PROSITE" id="PS50893">
    <property type="entry name" value="ABC_TRANSPORTER_2"/>
    <property type="match status" value="1"/>
</dbReference>
<evidence type="ECO:0000313" key="12">
    <source>
        <dbReference type="EMBL" id="AJD52724.1"/>
    </source>
</evidence>
<dbReference type="GO" id="GO:0006826">
    <property type="term" value="P:iron ion transport"/>
    <property type="evidence" value="ECO:0007669"/>
    <property type="project" value="UniProtKB-KW"/>
</dbReference>
<comment type="subcellular location">
    <subcellularLocation>
        <location evidence="1">Cell membrane</location>
        <topology evidence="1">Peripheral membrane protein</topology>
    </subcellularLocation>
</comment>
<gene>
    <name evidence="12" type="ORF">TH3_13040</name>
</gene>
<dbReference type="GO" id="GO:0005524">
    <property type="term" value="F:ATP binding"/>
    <property type="evidence" value="ECO:0007669"/>
    <property type="project" value="UniProtKB-KW"/>
</dbReference>
<dbReference type="InterPro" id="IPR003439">
    <property type="entry name" value="ABC_transporter-like_ATP-bd"/>
</dbReference>
<dbReference type="GeneID" id="31928285"/>
<dbReference type="InterPro" id="IPR003593">
    <property type="entry name" value="AAA+_ATPase"/>
</dbReference>
<evidence type="ECO:0000256" key="10">
    <source>
        <dbReference type="ARBA" id="ARBA00023136"/>
    </source>
</evidence>
<keyword evidence="9" id="KW-0406">Ion transport</keyword>
<proteinExistence type="inferred from homology"/>
<evidence type="ECO:0000256" key="2">
    <source>
        <dbReference type="ARBA" id="ARBA00005417"/>
    </source>
</evidence>
<keyword evidence="10" id="KW-0472">Membrane</keyword>
<evidence type="ECO:0000256" key="1">
    <source>
        <dbReference type="ARBA" id="ARBA00004202"/>
    </source>
</evidence>